<accession>A0A914PY31</accession>
<evidence type="ECO:0000313" key="2">
    <source>
        <dbReference type="Proteomes" id="UP000887578"/>
    </source>
</evidence>
<protein>
    <submittedName>
        <fullName evidence="3">Uncharacterized protein</fullName>
    </submittedName>
</protein>
<sequence>MNSTIFLQLTDKNVQNPTDFITQALQNIQKNTTTPTSTRKSIRKLHTLQDAPTFKKARRNYDHTKIPYRNAIDNILSTSPKMNPMQLEIINLKSTVDAQKDELESKDKEIEELKKQLNSMKIESNKHLKASSSNYANVGERRQQIIIKEEYNRLITKFGNESEEVISKLYNNLGNRDLPLFSPAVTNHIFNSAGITLNKARKLRQEINIHGGQSPFASERKVNEEKKRIRAGVEFAEAFVQLKVKTKPETKVVSYMKDPGAYAQRRLQNIINSGFYREIVYEGKEELWMALSIDKAKQRTVLVMIPGNTTKSINSAFNVSPIALFEADDSCYNVNEGFGEMFKVLGQVKEISLQMLNGDSATLPVRWFYVGDYKSEKAVFGIKDGKPTYPSINCLSTMKETYSEVDLTKSCPPRPSGCHFKYSQQRESLAPFIPPSQFIPPPLHLTLGPGAALFDYLFETVAKIDSEKGNSYEIYKEMAVNENWKKQIRSAFEEITTLQKELNEIQEVAELYAKLFSSTKNDRKLKPCSMKEECVVKLIRKNIPSHFVTCCSICSKLVHQCCTNDDLSCPHCTAFKPTIESGKTRLVQEQNLIHEKIAEIIITIAEKELKFKHDAQKLEAGVLTKSLEKILEKYGGSRKAFFQAYSGAHLIKMSKNIEKISEELPVEIKDDERVIVIFNAIKLFFEAKKTMKKELNMTDDDIFLMKSKVQEFSNYMKENLGSLKVKQKGHLFLFETPAFISKFRTASFFNDEAIEAYHPVGNDQEKRIKCKQSPKRYSFLLKCGIDQNFYYDTLDCKQHNDD</sequence>
<dbReference type="PANTHER" id="PTHR31424:SF3">
    <property type="entry name" value="RING-TYPE DOMAIN-CONTAINING PROTEIN"/>
    <property type="match status" value="1"/>
</dbReference>
<dbReference type="WBParaSite" id="PDA_v2.g23729.t1">
    <property type="protein sequence ID" value="PDA_v2.g23729.t1"/>
    <property type="gene ID" value="PDA_v2.g23729"/>
</dbReference>
<evidence type="ECO:0000313" key="3">
    <source>
        <dbReference type="WBParaSite" id="PDA_v2.g23729.t1"/>
    </source>
</evidence>
<keyword evidence="1" id="KW-0175">Coiled coil</keyword>
<dbReference type="Proteomes" id="UP000887578">
    <property type="component" value="Unplaced"/>
</dbReference>
<dbReference type="AlphaFoldDB" id="A0A914PY31"/>
<keyword evidence="2" id="KW-1185">Reference proteome</keyword>
<feature type="coiled-coil region" evidence="1">
    <location>
        <begin position="89"/>
        <end position="130"/>
    </location>
</feature>
<evidence type="ECO:0000256" key="1">
    <source>
        <dbReference type="SAM" id="Coils"/>
    </source>
</evidence>
<dbReference type="InterPro" id="IPR009689">
    <property type="entry name" value="DUF1280"/>
</dbReference>
<organism evidence="2 3">
    <name type="scientific">Panagrolaimus davidi</name>
    <dbReference type="NCBI Taxonomy" id="227884"/>
    <lineage>
        <taxon>Eukaryota</taxon>
        <taxon>Metazoa</taxon>
        <taxon>Ecdysozoa</taxon>
        <taxon>Nematoda</taxon>
        <taxon>Chromadorea</taxon>
        <taxon>Rhabditida</taxon>
        <taxon>Tylenchina</taxon>
        <taxon>Panagrolaimomorpha</taxon>
        <taxon>Panagrolaimoidea</taxon>
        <taxon>Panagrolaimidae</taxon>
        <taxon>Panagrolaimus</taxon>
    </lineage>
</organism>
<feature type="coiled-coil region" evidence="1">
    <location>
        <begin position="481"/>
        <end position="508"/>
    </location>
</feature>
<proteinExistence type="predicted"/>
<dbReference type="PANTHER" id="PTHR31424">
    <property type="entry name" value="PROTEIN CBG23806"/>
    <property type="match status" value="1"/>
</dbReference>
<name>A0A914PY31_9BILA</name>
<reference evidence="3" key="1">
    <citation type="submission" date="2022-11" db="UniProtKB">
        <authorList>
            <consortium name="WormBaseParasite"/>
        </authorList>
    </citation>
    <scope>IDENTIFICATION</scope>
</reference>
<dbReference type="Pfam" id="PF06918">
    <property type="entry name" value="DUF1280"/>
    <property type="match status" value="1"/>
</dbReference>